<comment type="similarity">
    <text evidence="1">Belongs to the allantoicase family.</text>
</comment>
<evidence type="ECO:0000256" key="1">
    <source>
        <dbReference type="ARBA" id="ARBA00009242"/>
    </source>
</evidence>
<gene>
    <name evidence="4" type="ORF">OCBIM_22022247mg</name>
</gene>
<dbReference type="SUPFAM" id="SSF49785">
    <property type="entry name" value="Galactose-binding domain-like"/>
    <property type="match status" value="2"/>
</dbReference>
<evidence type="ECO:0000313" key="4">
    <source>
        <dbReference type="EMBL" id="KOF62684.1"/>
    </source>
</evidence>
<accession>A0A0L8FGC5</accession>
<dbReference type="InterPro" id="IPR008979">
    <property type="entry name" value="Galactose-bd-like_sf"/>
</dbReference>
<evidence type="ECO:0000259" key="3">
    <source>
        <dbReference type="Pfam" id="PF03561"/>
    </source>
</evidence>
<dbReference type="PANTHER" id="PTHR12045">
    <property type="entry name" value="ALLANTOICASE"/>
    <property type="match status" value="1"/>
</dbReference>
<proteinExistence type="inferred from homology"/>
<dbReference type="Pfam" id="PF03561">
    <property type="entry name" value="Allantoicase"/>
    <property type="match status" value="2"/>
</dbReference>
<dbReference type="AlphaFoldDB" id="A0A0L8FGC5"/>
<dbReference type="Gene3D" id="2.60.120.260">
    <property type="entry name" value="Galactose-binding domain-like"/>
    <property type="match status" value="2"/>
</dbReference>
<reference evidence="4" key="1">
    <citation type="submission" date="2015-07" db="EMBL/GenBank/DDBJ databases">
        <title>MeaNS - Measles Nucleotide Surveillance Program.</title>
        <authorList>
            <person name="Tran T."/>
            <person name="Druce J."/>
        </authorList>
    </citation>
    <scope>NUCLEOTIDE SEQUENCE</scope>
    <source>
        <strain evidence="4">UCB-OBI-ISO-001</strain>
        <tissue evidence="4">Gonad</tissue>
    </source>
</reference>
<organism evidence="4">
    <name type="scientific">Octopus bimaculoides</name>
    <name type="common">California two-spotted octopus</name>
    <dbReference type="NCBI Taxonomy" id="37653"/>
    <lineage>
        <taxon>Eukaryota</taxon>
        <taxon>Metazoa</taxon>
        <taxon>Spiralia</taxon>
        <taxon>Lophotrochozoa</taxon>
        <taxon>Mollusca</taxon>
        <taxon>Cephalopoda</taxon>
        <taxon>Coleoidea</taxon>
        <taxon>Octopodiformes</taxon>
        <taxon>Octopoda</taxon>
        <taxon>Incirrata</taxon>
        <taxon>Octopodidae</taxon>
        <taxon>Octopus</taxon>
    </lineage>
</organism>
<dbReference type="InterPro" id="IPR015908">
    <property type="entry name" value="Allantoicase_dom"/>
</dbReference>
<sequence>MEAEVRKVSTRHLTEEQNGCSPDFLSFPELSSEKIGGKIQYATSEIANSVGNLLKTAKPQWKESRIRNLDQQPMDGWQAFDIGEPNWCIVQLGVPGILHGVEVDTSYFIANHARRISFEGAALESGQISPNTKWEELVPSSPLEPGYLACCHNFFAISHKKPWTHVRLNVFSGCGIARLRIYGEPWPDLSHVLCDQLLDLLSLMNGSMCLAASCPTMKQLALTIHLPSATDSQLSTNQRFSRENDQLPICESQNIFKAGNWQEVWAIYRLACPGNISKVELKTGKFHGKFLAFLTIDACSMSAEQEKMVEKSFKSETTKCSDQVPWFVLVSSTGLLPCSTHTIQIASHIVRSHIRLRLTLLLPSPSPVEHRLESSMDSLLEHVHIWGHKSTQHLCRL</sequence>
<dbReference type="GO" id="GO:0000256">
    <property type="term" value="P:allantoin catabolic process"/>
    <property type="evidence" value="ECO:0007669"/>
    <property type="project" value="InterPro"/>
</dbReference>
<dbReference type="OrthoDB" id="10266039at2759"/>
<dbReference type="InterPro" id="IPR005164">
    <property type="entry name" value="Allantoicase"/>
</dbReference>
<feature type="domain" description="Allantoicase" evidence="3">
    <location>
        <begin position="264"/>
        <end position="358"/>
    </location>
</feature>
<dbReference type="GO" id="GO:0004037">
    <property type="term" value="F:allantoicase activity"/>
    <property type="evidence" value="ECO:0007669"/>
    <property type="project" value="InterPro"/>
</dbReference>
<dbReference type="STRING" id="37653.A0A0L8FGC5"/>
<evidence type="ECO:0000256" key="2">
    <source>
        <dbReference type="ARBA" id="ARBA00031078"/>
    </source>
</evidence>
<dbReference type="PANTHER" id="PTHR12045:SF3">
    <property type="entry name" value="INACTIVE ALLANTOICASE-RELATED"/>
    <property type="match status" value="1"/>
</dbReference>
<protein>
    <recommendedName>
        <fullName evidence="2">Allantoate amidinohydrolase</fullName>
    </recommendedName>
</protein>
<name>A0A0L8FGC5_OCTBM</name>
<dbReference type="KEGG" id="obi:106883556"/>
<feature type="domain" description="Allantoicase" evidence="3">
    <location>
        <begin position="36"/>
        <end position="185"/>
    </location>
</feature>
<dbReference type="EMBL" id="KQ432656">
    <property type="protein sequence ID" value="KOF62684.1"/>
    <property type="molecule type" value="Genomic_DNA"/>
</dbReference>